<proteinExistence type="inferred from homology"/>
<reference evidence="6" key="1">
    <citation type="journal article" date="2018" name="Science">
        <title>A primordial and reversible TCA cycle in a facultatively chemolithoautotrophic thermophile.</title>
        <authorList>
            <person name="Nunoura T."/>
            <person name="Chikaraishi Y."/>
            <person name="Izaki R."/>
            <person name="Suwa T."/>
            <person name="Sato T."/>
            <person name="Harada T."/>
            <person name="Mori K."/>
            <person name="Kato Y."/>
            <person name="Miyazaki M."/>
            <person name="Shimamura S."/>
            <person name="Yanagawa K."/>
            <person name="Shuto A."/>
            <person name="Ohkouchi N."/>
            <person name="Fujita N."/>
            <person name="Takaki Y."/>
            <person name="Atomi H."/>
            <person name="Takai K."/>
        </authorList>
    </citation>
    <scope>NUCLEOTIDE SEQUENCE [LARGE SCALE GENOMIC DNA]</scope>
    <source>
        <strain evidence="6">DSM 17441 / JCM 13301 / NBRC 103674 / ABI70S6</strain>
    </source>
</reference>
<name>A0A0S3QRI2_THET7</name>
<feature type="coiled-coil region" evidence="3">
    <location>
        <begin position="58"/>
        <end position="119"/>
    </location>
</feature>
<sequence length="508" mass="57504">MEPALALVEWGWVGEELEYPAPTLRRVGAFFTEIFGRRCMVRKLVGFWVGVFLFVGVVRAAEIDNAQLQQLLKTLNQLKTKVEQLEKKVRQYEKQQKELEAERKELEETKEAISSLKEALGNIKVSADITMVGQGTMNNGNNNKEHDEGDVQDGAWSFDLEVESKLWRGSKAYMLIEGGQGEGVEDEVPTLSGFNDDAPGSEDAHMEVTEAWWEQEFSTKVGKFTFTLGKVDLTNYFDTNEVANDETTQFLSSGFVNNLAVEWPDDNGFGARLTFEPTEDLYISLGWAEADADWEDIFEDGFGIVEVGYHARIFGLDGNYRVYAWVNTKDHLDVDDLKDLAKGKISASKVDDDNTNWGVGVSLDQKVAEGITFFARAGIMDSDVVAGSIDGDDVEVETVPIKGAYSFGFRVSGMYWNRENDEFAVAFGSVIVDDDAERFYRRSNYYDYYRHPEDIDMADEYHLEAYYKMSFFEGKLEFTPDFQVVWNPNGIDDADTVYVIGTRMQVNF</sequence>
<evidence type="ECO:0000313" key="6">
    <source>
        <dbReference type="Proteomes" id="UP000063234"/>
    </source>
</evidence>
<dbReference type="AlphaFoldDB" id="A0A0S3QRI2"/>
<protein>
    <submittedName>
        <fullName evidence="5">Porin</fullName>
    </submittedName>
</protein>
<dbReference type="Pfam" id="PF04966">
    <property type="entry name" value="OprB"/>
    <property type="match status" value="1"/>
</dbReference>
<evidence type="ECO:0000256" key="2">
    <source>
        <dbReference type="RuleBase" id="RU363072"/>
    </source>
</evidence>
<dbReference type="Gene3D" id="2.40.160.180">
    <property type="entry name" value="Carbohydrate-selective porin OprB"/>
    <property type="match status" value="1"/>
</dbReference>
<dbReference type="STRING" id="1298851.TST_0125"/>
<evidence type="ECO:0000313" key="5">
    <source>
        <dbReference type="EMBL" id="BAT70935.1"/>
    </source>
</evidence>
<feature type="transmembrane region" description="Helical" evidence="4">
    <location>
        <begin position="44"/>
        <end position="61"/>
    </location>
</feature>
<evidence type="ECO:0000256" key="4">
    <source>
        <dbReference type="SAM" id="Phobius"/>
    </source>
</evidence>
<dbReference type="PANTHER" id="PTHR37944">
    <property type="entry name" value="PORIN B"/>
    <property type="match status" value="1"/>
</dbReference>
<dbReference type="Proteomes" id="UP000063234">
    <property type="component" value="Chromosome"/>
</dbReference>
<evidence type="ECO:0000256" key="1">
    <source>
        <dbReference type="ARBA" id="ARBA00008769"/>
    </source>
</evidence>
<gene>
    <name evidence="5" type="ORF">TST_0125</name>
</gene>
<dbReference type="InterPro" id="IPR038673">
    <property type="entry name" value="OprB_sf"/>
</dbReference>
<comment type="similarity">
    <text evidence="1 2">Belongs to the OprB family.</text>
</comment>
<keyword evidence="4" id="KW-0472">Membrane</keyword>
<dbReference type="InterPro" id="IPR007049">
    <property type="entry name" value="Carb-sel_porin_OprB"/>
</dbReference>
<accession>A0A0S3QRI2</accession>
<keyword evidence="4" id="KW-0812">Transmembrane</keyword>
<dbReference type="KEGG" id="ttk:TST_0125"/>
<dbReference type="GO" id="GO:0008643">
    <property type="term" value="P:carbohydrate transport"/>
    <property type="evidence" value="ECO:0007669"/>
    <property type="project" value="InterPro"/>
</dbReference>
<organism evidence="5 6">
    <name type="scientific">Thermosulfidibacter takaii (strain DSM 17441 / JCM 13301 / NBRC 103674 / ABI70S6)</name>
    <dbReference type="NCBI Taxonomy" id="1298851"/>
    <lineage>
        <taxon>Bacteria</taxon>
        <taxon>Pseudomonadati</taxon>
        <taxon>Thermosulfidibacterota</taxon>
        <taxon>Thermosulfidibacteria</taxon>
        <taxon>Thermosulfidibacterales</taxon>
        <taxon>Thermosulfidibacteraceae</taxon>
    </lineage>
</organism>
<keyword evidence="3" id="KW-0175">Coiled coil</keyword>
<keyword evidence="6" id="KW-1185">Reference proteome</keyword>
<dbReference type="GO" id="GO:0015288">
    <property type="term" value="F:porin activity"/>
    <property type="evidence" value="ECO:0007669"/>
    <property type="project" value="InterPro"/>
</dbReference>
<dbReference type="PANTHER" id="PTHR37944:SF1">
    <property type="entry name" value="PORIN B"/>
    <property type="match status" value="1"/>
</dbReference>
<dbReference type="EMBL" id="AP013035">
    <property type="protein sequence ID" value="BAT70935.1"/>
    <property type="molecule type" value="Genomic_DNA"/>
</dbReference>
<keyword evidence="4" id="KW-1133">Transmembrane helix</keyword>
<evidence type="ECO:0000256" key="3">
    <source>
        <dbReference type="SAM" id="Coils"/>
    </source>
</evidence>
<dbReference type="GO" id="GO:0016020">
    <property type="term" value="C:membrane"/>
    <property type="evidence" value="ECO:0007669"/>
    <property type="project" value="InterPro"/>
</dbReference>
<dbReference type="InterPro" id="IPR052932">
    <property type="entry name" value="OprB_Porin"/>
</dbReference>